<dbReference type="HOGENOM" id="CLU_1777229_0_0_1"/>
<evidence type="ECO:0000313" key="1">
    <source>
        <dbReference type="EMBL" id="ETI28475.1"/>
    </source>
</evidence>
<protein>
    <submittedName>
        <fullName evidence="1">Uncharacterized protein</fullName>
    </submittedName>
</protein>
<sequence length="146" mass="16653">MRQITLPEGKGLRLGYPSRTLLSSLYRTLLTPTTQEGQPGDNTTLQKFIFVFRSSPVCRATLKNKLRHIIIRGAFKAWKPSAPDTPSFVVLRDLFYQDITAPVLDALSQQFFSSFETVTPTPPTLDELYRQFDTCTIFWYDVVLDA</sequence>
<reference evidence="1 2" key="1">
    <citation type="submission" date="2013-03" db="EMBL/GenBank/DDBJ databases">
        <title>The Genome Sequence of Cladophialophora carrionii CBS 160.54.</title>
        <authorList>
            <consortium name="The Broad Institute Genomics Platform"/>
            <person name="Cuomo C."/>
            <person name="de Hoog S."/>
            <person name="Gorbushina A."/>
            <person name="Walker B."/>
            <person name="Young S.K."/>
            <person name="Zeng Q."/>
            <person name="Gargeya S."/>
            <person name="Fitzgerald M."/>
            <person name="Haas B."/>
            <person name="Abouelleil A."/>
            <person name="Allen A.W."/>
            <person name="Alvarado L."/>
            <person name="Arachchi H.M."/>
            <person name="Berlin A.M."/>
            <person name="Chapman S.B."/>
            <person name="Gainer-Dewar J."/>
            <person name="Goldberg J."/>
            <person name="Griggs A."/>
            <person name="Gujja S."/>
            <person name="Hansen M."/>
            <person name="Howarth C."/>
            <person name="Imamovic A."/>
            <person name="Ireland A."/>
            <person name="Larimer J."/>
            <person name="McCowan C."/>
            <person name="Murphy C."/>
            <person name="Pearson M."/>
            <person name="Poon T.W."/>
            <person name="Priest M."/>
            <person name="Roberts A."/>
            <person name="Saif S."/>
            <person name="Shea T."/>
            <person name="Sisk P."/>
            <person name="Sykes S."/>
            <person name="Wortman J."/>
            <person name="Nusbaum C."/>
            <person name="Birren B."/>
        </authorList>
    </citation>
    <scope>NUCLEOTIDE SEQUENCE [LARGE SCALE GENOMIC DNA]</scope>
    <source>
        <strain evidence="1 2">CBS 160.54</strain>
    </source>
</reference>
<proteinExistence type="predicted"/>
<dbReference type="RefSeq" id="XP_008722549.1">
    <property type="nucleotide sequence ID" value="XM_008724327.1"/>
</dbReference>
<dbReference type="AlphaFoldDB" id="V9DNM1"/>
<dbReference type="GeneID" id="19979417"/>
<dbReference type="Proteomes" id="UP000030678">
    <property type="component" value="Unassembled WGS sequence"/>
</dbReference>
<dbReference type="VEuPathDB" id="FungiDB:G647_00924"/>
<organism evidence="1 2">
    <name type="scientific">Cladophialophora carrionii CBS 160.54</name>
    <dbReference type="NCBI Taxonomy" id="1279043"/>
    <lineage>
        <taxon>Eukaryota</taxon>
        <taxon>Fungi</taxon>
        <taxon>Dikarya</taxon>
        <taxon>Ascomycota</taxon>
        <taxon>Pezizomycotina</taxon>
        <taxon>Eurotiomycetes</taxon>
        <taxon>Chaetothyriomycetidae</taxon>
        <taxon>Chaetothyriales</taxon>
        <taxon>Herpotrichiellaceae</taxon>
        <taxon>Cladophialophora</taxon>
    </lineage>
</organism>
<evidence type="ECO:0000313" key="2">
    <source>
        <dbReference type="Proteomes" id="UP000030678"/>
    </source>
</evidence>
<accession>V9DNM1</accession>
<name>V9DNM1_9EURO</name>
<dbReference type="EMBL" id="KB822697">
    <property type="protein sequence ID" value="ETI28475.1"/>
    <property type="molecule type" value="Genomic_DNA"/>
</dbReference>
<gene>
    <name evidence="1" type="ORF">G647_00924</name>
</gene>